<proteinExistence type="predicted"/>
<dbReference type="EMBL" id="CAXAQS010000393">
    <property type="protein sequence ID" value="CAK9251478.1"/>
    <property type="molecule type" value="Genomic_DNA"/>
</dbReference>
<dbReference type="Proteomes" id="UP001497444">
    <property type="component" value="Unassembled WGS sequence"/>
</dbReference>
<name>A0ABP0VAM7_9BRYO</name>
<accession>A0ABP0VAM7</accession>
<comment type="caution">
    <text evidence="2">The sequence shown here is derived from an EMBL/GenBank/DDBJ whole genome shotgun (WGS) entry which is preliminary data.</text>
</comment>
<protein>
    <submittedName>
        <fullName evidence="2">Uncharacterized protein</fullName>
    </submittedName>
</protein>
<evidence type="ECO:0000256" key="1">
    <source>
        <dbReference type="SAM" id="MobiDB-lite"/>
    </source>
</evidence>
<sequence>MGAPFSSKYWDGVGSELQAEEDLNLRELSQQTHYGSAPEHLWTELREPEDDPIGHREEKSGNEDQRLGKAVRQRGSVDPSQLEIVESIAEGGQAHVFLAKHTRRPGGGIHDVVVKTYKGRFGVRAGQEVRRRIELLKPGWYKDRYWNAKSLCDWNHTQRPQSLQYLCVAS</sequence>
<feature type="region of interest" description="Disordered" evidence="1">
    <location>
        <begin position="29"/>
        <end position="75"/>
    </location>
</feature>
<reference evidence="2" key="1">
    <citation type="submission" date="2024-02" db="EMBL/GenBank/DDBJ databases">
        <authorList>
            <consortium name="ELIXIR-Norway"/>
            <consortium name="Elixir Norway"/>
        </authorList>
    </citation>
    <scope>NUCLEOTIDE SEQUENCE</scope>
</reference>
<evidence type="ECO:0000313" key="2">
    <source>
        <dbReference type="EMBL" id="CAK9251478.1"/>
    </source>
</evidence>
<gene>
    <name evidence="2" type="ORF">CSSPJE1EN1_LOCUS26856</name>
</gene>
<organism evidence="2 3">
    <name type="scientific">Sphagnum jensenii</name>
    <dbReference type="NCBI Taxonomy" id="128206"/>
    <lineage>
        <taxon>Eukaryota</taxon>
        <taxon>Viridiplantae</taxon>
        <taxon>Streptophyta</taxon>
        <taxon>Embryophyta</taxon>
        <taxon>Bryophyta</taxon>
        <taxon>Sphagnophytina</taxon>
        <taxon>Sphagnopsida</taxon>
        <taxon>Sphagnales</taxon>
        <taxon>Sphagnaceae</taxon>
        <taxon>Sphagnum</taxon>
    </lineage>
</organism>
<feature type="compositionally biased region" description="Basic and acidic residues" evidence="1">
    <location>
        <begin position="41"/>
        <end position="67"/>
    </location>
</feature>
<keyword evidence="3" id="KW-1185">Reference proteome</keyword>
<evidence type="ECO:0000313" key="3">
    <source>
        <dbReference type="Proteomes" id="UP001497444"/>
    </source>
</evidence>